<keyword evidence="1" id="KW-0472">Membrane</keyword>
<dbReference type="EMBL" id="JAHOPB010000001">
    <property type="protein sequence ID" value="MBU8872407.1"/>
    <property type="molecule type" value="Genomic_DNA"/>
</dbReference>
<gene>
    <name evidence="2" type="ORF">KQ910_01470</name>
</gene>
<protein>
    <submittedName>
        <fullName evidence="2">Uncharacterized protein</fullName>
    </submittedName>
</protein>
<feature type="transmembrane region" description="Helical" evidence="1">
    <location>
        <begin position="39"/>
        <end position="57"/>
    </location>
</feature>
<sequence>MLDAVEIARGMQGAIGLLKRDPAAPAYFDNTREACVRSFQVMILVAPLHTILMLIRYTSVSSTADEFEIVLVEALRYVVDWLLFPVLFYEIARRRNWLGFFPRYVSALNWVNLPAMIVAVFGIVLATLLPAVLGELIRFGLQGLFFYWFLVTTRTMVGASWPIAFLLLIVNWVPSLFLSLIVDRFLGVTLAVGA</sequence>
<comment type="caution">
    <text evidence="2">The sequence shown here is derived from an EMBL/GenBank/DDBJ whole genome shotgun (WGS) entry which is preliminary data.</text>
</comment>
<evidence type="ECO:0000313" key="2">
    <source>
        <dbReference type="EMBL" id="MBU8872407.1"/>
    </source>
</evidence>
<evidence type="ECO:0000256" key="1">
    <source>
        <dbReference type="SAM" id="Phobius"/>
    </source>
</evidence>
<evidence type="ECO:0000313" key="3">
    <source>
        <dbReference type="Proteomes" id="UP000727907"/>
    </source>
</evidence>
<name>A0ABS6ICS2_9HYPH</name>
<feature type="transmembrane region" description="Helical" evidence="1">
    <location>
        <begin position="69"/>
        <end position="89"/>
    </location>
</feature>
<accession>A0ABS6ICS2</accession>
<dbReference type="RefSeq" id="WP_216956382.1">
    <property type="nucleotide sequence ID" value="NZ_JAHOPB010000001.1"/>
</dbReference>
<feature type="transmembrane region" description="Helical" evidence="1">
    <location>
        <begin position="110"/>
        <end position="133"/>
    </location>
</feature>
<proteinExistence type="predicted"/>
<dbReference type="Proteomes" id="UP000727907">
    <property type="component" value="Unassembled WGS sequence"/>
</dbReference>
<keyword evidence="3" id="KW-1185">Reference proteome</keyword>
<keyword evidence="1" id="KW-0812">Transmembrane</keyword>
<reference evidence="2 3" key="1">
    <citation type="submission" date="2021-06" db="EMBL/GenBank/DDBJ databases">
        <authorList>
            <person name="Lee D.H."/>
        </authorList>
    </citation>
    <scope>NUCLEOTIDE SEQUENCE [LARGE SCALE GENOMIC DNA]</scope>
    <source>
        <strain evidence="2 3">MMS21-HV4-11</strain>
    </source>
</reference>
<keyword evidence="1" id="KW-1133">Transmembrane helix</keyword>
<organism evidence="2 3">
    <name type="scientific">Reyranella humidisoli</name>
    <dbReference type="NCBI Taxonomy" id="2849149"/>
    <lineage>
        <taxon>Bacteria</taxon>
        <taxon>Pseudomonadati</taxon>
        <taxon>Pseudomonadota</taxon>
        <taxon>Alphaproteobacteria</taxon>
        <taxon>Hyphomicrobiales</taxon>
        <taxon>Reyranellaceae</taxon>
        <taxon>Reyranella</taxon>
    </lineage>
</organism>